<feature type="transmembrane region" description="Helical" evidence="1">
    <location>
        <begin position="210"/>
        <end position="229"/>
    </location>
</feature>
<feature type="domain" description="EamA" evidence="2">
    <location>
        <begin position="4"/>
        <end position="138"/>
    </location>
</feature>
<protein>
    <recommendedName>
        <fullName evidence="2">EamA domain-containing protein</fullName>
    </recommendedName>
</protein>
<feature type="transmembrane region" description="Helical" evidence="1">
    <location>
        <begin position="37"/>
        <end position="55"/>
    </location>
</feature>
<comment type="caution">
    <text evidence="3">The sequence shown here is derived from an EMBL/GenBank/DDBJ whole genome shotgun (WGS) entry which is preliminary data.</text>
</comment>
<dbReference type="SUPFAM" id="SSF103481">
    <property type="entry name" value="Multidrug resistance efflux transporter EmrE"/>
    <property type="match status" value="2"/>
</dbReference>
<sequence>MFSWQVLITINIFLFSFAVLLRRVILQKYKISPIAYAIFYQLLIALATIIIGILFSDLRFPNLVPLAPNILLLGIFYGLANVFIFKSLKETDASSFTIIFATRTFFSIAASSVLLGEFLVGKQYLGVIFVFIGVFLVNFKSSVVRVDKGKLYAFLAAVCFGLGTVNDRFLLKYFTPITYMIVSFLAAPFVISLIYPKELKHFKLFLKKEIFMRIALLSLFHGLAVLAFFGATKYTTNISQVASISLSGVIVTVILDAIFLKERDHLQRKIIASVSSFIGLLLLT</sequence>
<gene>
    <name evidence="3" type="ORF">UT63_C0035G0009</name>
</gene>
<dbReference type="Pfam" id="PF00892">
    <property type="entry name" value="EamA"/>
    <property type="match status" value="2"/>
</dbReference>
<dbReference type="EMBL" id="LBXN01000035">
    <property type="protein sequence ID" value="KKR32696.1"/>
    <property type="molecule type" value="Genomic_DNA"/>
</dbReference>
<feature type="transmembrane region" description="Helical" evidence="1">
    <location>
        <begin position="151"/>
        <end position="171"/>
    </location>
</feature>
<evidence type="ECO:0000259" key="2">
    <source>
        <dbReference type="Pfam" id="PF00892"/>
    </source>
</evidence>
<evidence type="ECO:0000313" key="3">
    <source>
        <dbReference type="EMBL" id="KKR32696.1"/>
    </source>
</evidence>
<organism evidence="3 4">
    <name type="scientific">Candidatus Gottesmanbacteria bacterium GW2011_GWC2_39_8</name>
    <dbReference type="NCBI Taxonomy" id="1618450"/>
    <lineage>
        <taxon>Bacteria</taxon>
        <taxon>Candidatus Gottesmaniibacteriota</taxon>
    </lineage>
</organism>
<feature type="transmembrane region" description="Helical" evidence="1">
    <location>
        <begin position="6"/>
        <end position="25"/>
    </location>
</feature>
<keyword evidence="1" id="KW-0812">Transmembrane</keyword>
<evidence type="ECO:0000256" key="1">
    <source>
        <dbReference type="SAM" id="Phobius"/>
    </source>
</evidence>
<feature type="transmembrane region" description="Helical" evidence="1">
    <location>
        <begin position="67"/>
        <end position="84"/>
    </location>
</feature>
<dbReference type="Gene3D" id="1.10.3730.20">
    <property type="match status" value="1"/>
</dbReference>
<feature type="domain" description="EamA" evidence="2">
    <location>
        <begin position="148"/>
        <end position="283"/>
    </location>
</feature>
<keyword evidence="1" id="KW-0472">Membrane</keyword>
<dbReference type="Proteomes" id="UP000034539">
    <property type="component" value="Unassembled WGS sequence"/>
</dbReference>
<feature type="transmembrane region" description="Helical" evidence="1">
    <location>
        <begin position="121"/>
        <end position="139"/>
    </location>
</feature>
<dbReference type="PANTHER" id="PTHR22911">
    <property type="entry name" value="ACYL-MALONYL CONDENSING ENZYME-RELATED"/>
    <property type="match status" value="1"/>
</dbReference>
<dbReference type="InterPro" id="IPR037185">
    <property type="entry name" value="EmrE-like"/>
</dbReference>
<dbReference type="AlphaFoldDB" id="A0A0G0Q5T9"/>
<dbReference type="InterPro" id="IPR000620">
    <property type="entry name" value="EamA_dom"/>
</dbReference>
<accession>A0A0G0Q5T9</accession>
<reference evidence="3 4" key="1">
    <citation type="journal article" date="2015" name="Nature">
        <title>rRNA introns, odd ribosomes, and small enigmatic genomes across a large radiation of phyla.</title>
        <authorList>
            <person name="Brown C.T."/>
            <person name="Hug L.A."/>
            <person name="Thomas B.C."/>
            <person name="Sharon I."/>
            <person name="Castelle C.J."/>
            <person name="Singh A."/>
            <person name="Wilkins M.J."/>
            <person name="Williams K.H."/>
            <person name="Banfield J.F."/>
        </authorList>
    </citation>
    <scope>NUCLEOTIDE SEQUENCE [LARGE SCALE GENOMIC DNA]</scope>
</reference>
<feature type="transmembrane region" description="Helical" evidence="1">
    <location>
        <begin position="177"/>
        <end position="195"/>
    </location>
</feature>
<feature type="transmembrane region" description="Helical" evidence="1">
    <location>
        <begin position="241"/>
        <end position="260"/>
    </location>
</feature>
<dbReference type="GO" id="GO:0016020">
    <property type="term" value="C:membrane"/>
    <property type="evidence" value="ECO:0007669"/>
    <property type="project" value="InterPro"/>
</dbReference>
<feature type="transmembrane region" description="Helical" evidence="1">
    <location>
        <begin position="96"/>
        <end position="115"/>
    </location>
</feature>
<proteinExistence type="predicted"/>
<evidence type="ECO:0000313" key="4">
    <source>
        <dbReference type="Proteomes" id="UP000034539"/>
    </source>
</evidence>
<dbReference type="PANTHER" id="PTHR22911:SF137">
    <property type="entry name" value="SOLUTE CARRIER FAMILY 35 MEMBER G2-RELATED"/>
    <property type="match status" value="1"/>
</dbReference>
<name>A0A0G0Q5T9_9BACT</name>
<keyword evidence="1" id="KW-1133">Transmembrane helix</keyword>